<dbReference type="InterPro" id="IPR005561">
    <property type="entry name" value="ANTAR"/>
</dbReference>
<evidence type="ECO:0000313" key="3">
    <source>
        <dbReference type="EMBL" id="GGC84564.1"/>
    </source>
</evidence>
<reference evidence="3" key="1">
    <citation type="journal article" date="2014" name="Int. J. Syst. Evol. Microbiol.">
        <title>Complete genome sequence of Corynebacterium casei LMG S-19264T (=DSM 44701T), isolated from a smear-ripened cheese.</title>
        <authorList>
            <consortium name="US DOE Joint Genome Institute (JGI-PGF)"/>
            <person name="Walter F."/>
            <person name="Albersmeier A."/>
            <person name="Kalinowski J."/>
            <person name="Ruckert C."/>
        </authorList>
    </citation>
    <scope>NUCLEOTIDE SEQUENCE</scope>
    <source>
        <strain evidence="3">CGMCC 1.10998</strain>
    </source>
</reference>
<keyword evidence="3" id="KW-0418">Kinase</keyword>
<feature type="region of interest" description="Disordered" evidence="1">
    <location>
        <begin position="1"/>
        <end position="24"/>
    </location>
</feature>
<dbReference type="InterPro" id="IPR036388">
    <property type="entry name" value="WH-like_DNA-bd_sf"/>
</dbReference>
<evidence type="ECO:0000313" key="4">
    <source>
        <dbReference type="Proteomes" id="UP000637423"/>
    </source>
</evidence>
<name>A0A916USB6_9BURK</name>
<reference evidence="3" key="2">
    <citation type="submission" date="2020-09" db="EMBL/GenBank/DDBJ databases">
        <authorList>
            <person name="Sun Q."/>
            <person name="Zhou Y."/>
        </authorList>
    </citation>
    <scope>NUCLEOTIDE SEQUENCE</scope>
    <source>
        <strain evidence="3">CGMCC 1.10998</strain>
    </source>
</reference>
<protein>
    <submittedName>
        <fullName evidence="3">Histidine kinase</fullName>
    </submittedName>
</protein>
<dbReference type="AlphaFoldDB" id="A0A916USB6"/>
<feature type="domain" description="ANTAR" evidence="2">
    <location>
        <begin position="165"/>
        <end position="226"/>
    </location>
</feature>
<dbReference type="InterPro" id="IPR011006">
    <property type="entry name" value="CheY-like_superfamily"/>
</dbReference>
<dbReference type="GO" id="GO:0003723">
    <property type="term" value="F:RNA binding"/>
    <property type="evidence" value="ECO:0007669"/>
    <property type="project" value="InterPro"/>
</dbReference>
<dbReference type="GO" id="GO:0016301">
    <property type="term" value="F:kinase activity"/>
    <property type="evidence" value="ECO:0007669"/>
    <property type="project" value="UniProtKB-KW"/>
</dbReference>
<comment type="caution">
    <text evidence="3">The sequence shown here is derived from an EMBL/GenBank/DDBJ whole genome shotgun (WGS) entry which is preliminary data.</text>
</comment>
<organism evidence="3 4">
    <name type="scientific">Undibacterium terreum</name>
    <dbReference type="NCBI Taxonomy" id="1224302"/>
    <lineage>
        <taxon>Bacteria</taxon>
        <taxon>Pseudomonadati</taxon>
        <taxon>Pseudomonadota</taxon>
        <taxon>Betaproteobacteria</taxon>
        <taxon>Burkholderiales</taxon>
        <taxon>Oxalobacteraceae</taxon>
        <taxon>Undibacterium</taxon>
    </lineage>
</organism>
<gene>
    <name evidence="3" type="ORF">GCM10011396_34850</name>
</gene>
<keyword evidence="4" id="KW-1185">Reference proteome</keyword>
<dbReference type="SMART" id="SM01012">
    <property type="entry name" value="ANTAR"/>
    <property type="match status" value="1"/>
</dbReference>
<feature type="compositionally biased region" description="Low complexity" evidence="1">
    <location>
        <begin position="1"/>
        <end position="15"/>
    </location>
</feature>
<dbReference type="PROSITE" id="PS50921">
    <property type="entry name" value="ANTAR"/>
    <property type="match status" value="1"/>
</dbReference>
<accession>A0A916USB6</accession>
<dbReference type="Proteomes" id="UP000637423">
    <property type="component" value="Unassembled WGS sequence"/>
</dbReference>
<keyword evidence="3" id="KW-0808">Transferase</keyword>
<dbReference type="Gene3D" id="1.10.10.10">
    <property type="entry name" value="Winged helix-like DNA-binding domain superfamily/Winged helix DNA-binding domain"/>
    <property type="match status" value="1"/>
</dbReference>
<dbReference type="RefSeq" id="WP_188567357.1">
    <property type="nucleotide sequence ID" value="NZ_BMED01000003.1"/>
</dbReference>
<sequence length="233" mass="25733">MSQKPPAKSSLSSKPDGQHSEDGLHGLQGLRIVVVNTVVLEETEQDEHLHAQLERSRVLRIGLLQAGYNIIASLPGDFYLPERLTQLQPDLIIIDAESDARDVLEHVVIATRDAPRPIALFTEDGDTSCMAAAMEAGVSAYVVAGLQPERVKPVLDVAMARFSAEQKLRAELSDTKAKLAERKTIEKAKGLLMERHRISENDAYQKLRKLAMEKNLKLVEIAQRILDVADLLG</sequence>
<dbReference type="SUPFAM" id="SSF52172">
    <property type="entry name" value="CheY-like"/>
    <property type="match status" value="1"/>
</dbReference>
<proteinExistence type="predicted"/>
<dbReference type="EMBL" id="BMED01000003">
    <property type="protein sequence ID" value="GGC84564.1"/>
    <property type="molecule type" value="Genomic_DNA"/>
</dbReference>
<evidence type="ECO:0000259" key="2">
    <source>
        <dbReference type="PROSITE" id="PS50921"/>
    </source>
</evidence>
<evidence type="ECO:0000256" key="1">
    <source>
        <dbReference type="SAM" id="MobiDB-lite"/>
    </source>
</evidence>
<dbReference type="Gene3D" id="3.40.50.2300">
    <property type="match status" value="1"/>
</dbReference>
<dbReference type="Pfam" id="PF03861">
    <property type="entry name" value="ANTAR"/>
    <property type="match status" value="1"/>
</dbReference>